<name>A0A6A7B3E8_9PLEO</name>
<sequence>MCFIFRDVYQIWKIDLGDWHHKKSATEFGKRNAGPTTRRQQVSSLGKLRGSQDDNNAEYGARLRVRGQDDQAGDRREIHDKVLAAITTRNSLLTGNVGPSGPAPNGPDLDSQAIPRLFPRIDVTISGSSVRLKYRGHKSASAHAHYALSSESTPATCCTSSA</sequence>
<dbReference type="Proteomes" id="UP000799423">
    <property type="component" value="Unassembled WGS sequence"/>
</dbReference>
<gene>
    <name evidence="2" type="ORF">T440DRAFT_480444</name>
</gene>
<proteinExistence type="predicted"/>
<feature type="compositionally biased region" description="Polar residues" evidence="1">
    <location>
        <begin position="34"/>
        <end position="44"/>
    </location>
</feature>
<dbReference type="AlphaFoldDB" id="A0A6A7B3E8"/>
<evidence type="ECO:0000313" key="3">
    <source>
        <dbReference type="Proteomes" id="UP000799423"/>
    </source>
</evidence>
<organism evidence="2 3">
    <name type="scientific">Plenodomus tracheiphilus IPT5</name>
    <dbReference type="NCBI Taxonomy" id="1408161"/>
    <lineage>
        <taxon>Eukaryota</taxon>
        <taxon>Fungi</taxon>
        <taxon>Dikarya</taxon>
        <taxon>Ascomycota</taxon>
        <taxon>Pezizomycotina</taxon>
        <taxon>Dothideomycetes</taxon>
        <taxon>Pleosporomycetidae</taxon>
        <taxon>Pleosporales</taxon>
        <taxon>Pleosporineae</taxon>
        <taxon>Leptosphaeriaceae</taxon>
        <taxon>Plenodomus</taxon>
    </lineage>
</organism>
<keyword evidence="3" id="KW-1185">Reference proteome</keyword>
<accession>A0A6A7B3E8</accession>
<protein>
    <submittedName>
        <fullName evidence="2">Uncharacterized protein</fullName>
    </submittedName>
</protein>
<evidence type="ECO:0000256" key="1">
    <source>
        <dbReference type="SAM" id="MobiDB-lite"/>
    </source>
</evidence>
<dbReference type="EMBL" id="MU006314">
    <property type="protein sequence ID" value="KAF2848945.1"/>
    <property type="molecule type" value="Genomic_DNA"/>
</dbReference>
<evidence type="ECO:0000313" key="2">
    <source>
        <dbReference type="EMBL" id="KAF2848945.1"/>
    </source>
</evidence>
<feature type="region of interest" description="Disordered" evidence="1">
    <location>
        <begin position="27"/>
        <end position="56"/>
    </location>
</feature>
<reference evidence="2" key="1">
    <citation type="submission" date="2020-01" db="EMBL/GenBank/DDBJ databases">
        <authorList>
            <consortium name="DOE Joint Genome Institute"/>
            <person name="Haridas S."/>
            <person name="Albert R."/>
            <person name="Binder M."/>
            <person name="Bloem J."/>
            <person name="Labutti K."/>
            <person name="Salamov A."/>
            <person name="Andreopoulos B."/>
            <person name="Baker S.E."/>
            <person name="Barry K."/>
            <person name="Bills G."/>
            <person name="Bluhm B.H."/>
            <person name="Cannon C."/>
            <person name="Castanera R."/>
            <person name="Culley D.E."/>
            <person name="Daum C."/>
            <person name="Ezra D."/>
            <person name="Gonzalez J.B."/>
            <person name="Henrissat B."/>
            <person name="Kuo A."/>
            <person name="Liang C."/>
            <person name="Lipzen A."/>
            <person name="Lutzoni F."/>
            <person name="Magnuson J."/>
            <person name="Mondo S."/>
            <person name="Nolan M."/>
            <person name="Ohm R."/>
            <person name="Pangilinan J."/>
            <person name="Park H.-J."/>
            <person name="Ramirez L."/>
            <person name="Alfaro M."/>
            <person name="Sun H."/>
            <person name="Tritt A."/>
            <person name="Yoshinaga Y."/>
            <person name="Zwiers L.-H."/>
            <person name="Turgeon B.G."/>
            <person name="Goodwin S.B."/>
            <person name="Spatafora J.W."/>
            <person name="Crous P.W."/>
            <person name="Grigoriev I.V."/>
        </authorList>
    </citation>
    <scope>NUCLEOTIDE SEQUENCE</scope>
    <source>
        <strain evidence="2">IPT5</strain>
    </source>
</reference>